<organism evidence="1">
    <name type="scientific">Pichia etchellsii</name>
    <name type="common">Yeast</name>
    <dbReference type="NCBI Taxonomy" id="28550"/>
    <lineage>
        <taxon>Eukaryota</taxon>
        <taxon>Fungi</taxon>
        <taxon>Dikarya</taxon>
        <taxon>Ascomycota</taxon>
        <taxon>Saccharomycotina</taxon>
        <taxon>Pichiomycetes</taxon>
        <taxon>Debaryomycetaceae</taxon>
        <taxon>Schwanniomyces</taxon>
    </lineage>
</organism>
<keyword evidence="1" id="KW-0614">Plasmid</keyword>
<name>Q9C128_PICET</name>
<sequence>MKVSFERTINNKIIYISCDKDINIEIQKYDTKIFLNIVNSNIFINNNYSGLPLDGSINFITIQNEDEIKHKKKTYSFKFKNICIHLTIYKTINTGLKHYKYRKCKYFINIILNTIQNIKLNLI</sequence>
<accession>Q9C128</accession>
<protein>
    <submittedName>
        <fullName evidence="1">Uncharacterized protein</fullName>
    </submittedName>
</protein>
<dbReference type="AlphaFoldDB" id="Q9C128"/>
<evidence type="ECO:0000313" key="1">
    <source>
        <dbReference type="EMBL" id="CAC34264.1"/>
    </source>
</evidence>
<reference evidence="1" key="1">
    <citation type="journal article" date="2002" name="Plasmid">
        <title>Genome organization of the linear Pichia etchellsii plasmid pPE1A: evidence for expression of an extracellular chitin-binding protein homologous to the alpha-subunit of the Kluyveromyces lactis killer toxin.</title>
        <authorList>
            <person name="Klassen R."/>
            <person name="Jablonowski D."/>
            <person name="Schaffrath R."/>
            <person name="Meinhardt F."/>
        </authorList>
    </citation>
    <scope>NUCLEOTIDE SEQUENCE</scope>
    <source>
        <strain evidence="1">CBS 2011</strain>
        <plasmid evidence="1">pPE1A</plasmid>
    </source>
</reference>
<proteinExistence type="predicted"/>
<geneLocation type="plasmid" evidence="1">
    <name>pPE1A</name>
</geneLocation>
<dbReference type="EMBL" id="AJ409097">
    <property type="protein sequence ID" value="CAC34264.1"/>
    <property type="molecule type" value="Genomic_DNA"/>
</dbReference>